<reference evidence="2 3" key="1">
    <citation type="journal article" date="2014" name="PLoS ONE">
        <title>The first complete genome sequence of the class fimbriimonadia in the phylum armatimonadetes.</title>
        <authorList>
            <person name="Hu Z.Y."/>
            <person name="Wang Y.Z."/>
            <person name="Im W.T."/>
            <person name="Wang S.Y."/>
            <person name="Zhao G.P."/>
            <person name="Zheng H.J."/>
            <person name="Quan Z.X."/>
        </authorList>
    </citation>
    <scope>NUCLEOTIDE SEQUENCE [LARGE SCALE GENOMIC DNA]</scope>
    <source>
        <strain evidence="2">Gsoil 348</strain>
    </source>
</reference>
<protein>
    <submittedName>
        <fullName evidence="2">Uncharacterized protein</fullName>
    </submittedName>
</protein>
<gene>
    <name evidence="2" type="ORF">OP10G_1633</name>
</gene>
<keyword evidence="1" id="KW-1133">Transmembrane helix</keyword>
<dbReference type="Proteomes" id="UP000027982">
    <property type="component" value="Chromosome"/>
</dbReference>
<dbReference type="STRING" id="661478.OP10G_1633"/>
<sequence length="46" mass="5069">MLTIPKLTTPLHIGLAAIFVLLFAVGGKFALASRRPQRLFVCFDPK</sequence>
<keyword evidence="3" id="KW-1185">Reference proteome</keyword>
<evidence type="ECO:0000313" key="2">
    <source>
        <dbReference type="EMBL" id="AIE85001.1"/>
    </source>
</evidence>
<keyword evidence="1" id="KW-0812">Transmembrane</keyword>
<organism evidence="2 3">
    <name type="scientific">Fimbriimonas ginsengisoli Gsoil 348</name>
    <dbReference type="NCBI Taxonomy" id="661478"/>
    <lineage>
        <taxon>Bacteria</taxon>
        <taxon>Bacillati</taxon>
        <taxon>Armatimonadota</taxon>
        <taxon>Fimbriimonadia</taxon>
        <taxon>Fimbriimonadales</taxon>
        <taxon>Fimbriimonadaceae</taxon>
        <taxon>Fimbriimonas</taxon>
    </lineage>
</organism>
<keyword evidence="1" id="KW-0472">Membrane</keyword>
<accession>A0A068NNG7</accession>
<dbReference type="EMBL" id="CP007139">
    <property type="protein sequence ID" value="AIE85001.1"/>
    <property type="molecule type" value="Genomic_DNA"/>
</dbReference>
<dbReference type="AlphaFoldDB" id="A0A068NNG7"/>
<feature type="transmembrane region" description="Helical" evidence="1">
    <location>
        <begin position="12"/>
        <end position="31"/>
    </location>
</feature>
<evidence type="ECO:0000313" key="3">
    <source>
        <dbReference type="Proteomes" id="UP000027982"/>
    </source>
</evidence>
<proteinExistence type="predicted"/>
<dbReference type="HOGENOM" id="CLU_3183938_0_0_0"/>
<evidence type="ECO:0000256" key="1">
    <source>
        <dbReference type="SAM" id="Phobius"/>
    </source>
</evidence>
<name>A0A068NNG7_FIMGI</name>
<dbReference type="KEGG" id="fgi:OP10G_1633"/>